<dbReference type="Proteomes" id="UP000034006">
    <property type="component" value="Unassembled WGS sequence"/>
</dbReference>
<evidence type="ECO:0000313" key="1">
    <source>
        <dbReference type="EMBL" id="KKT51721.1"/>
    </source>
</evidence>
<reference evidence="1 2" key="1">
    <citation type="journal article" date="2015" name="Nature">
        <title>rRNA introns, odd ribosomes, and small enigmatic genomes across a large radiation of phyla.</title>
        <authorList>
            <person name="Brown C.T."/>
            <person name="Hug L.A."/>
            <person name="Thomas B.C."/>
            <person name="Sharon I."/>
            <person name="Castelle C.J."/>
            <person name="Singh A."/>
            <person name="Wilkins M.J."/>
            <person name="Williams K.H."/>
            <person name="Banfield J.F."/>
        </authorList>
    </citation>
    <scope>NUCLEOTIDE SEQUENCE [LARGE SCALE GENOMIC DNA]</scope>
</reference>
<comment type="caution">
    <text evidence="1">The sequence shown here is derived from an EMBL/GenBank/DDBJ whole genome shotgun (WGS) entry which is preliminary data.</text>
</comment>
<dbReference type="EMBL" id="LCIH01000008">
    <property type="protein sequence ID" value="KKT51721.1"/>
    <property type="molecule type" value="Genomic_DNA"/>
</dbReference>
<proteinExistence type="predicted"/>
<evidence type="ECO:0008006" key="3">
    <source>
        <dbReference type="Google" id="ProtNLM"/>
    </source>
</evidence>
<gene>
    <name evidence="1" type="ORF">UW44_C0008G0043</name>
</gene>
<organism evidence="1 2">
    <name type="scientific">Candidatus Collierbacteria bacterium GW2011_GWB2_44_22</name>
    <dbReference type="NCBI Taxonomy" id="1618387"/>
    <lineage>
        <taxon>Bacteria</taxon>
        <taxon>Candidatus Collieribacteriota</taxon>
    </lineage>
</organism>
<sequence length="224" mass="24204">MIIGVAVVIGGLAINSWRLSRQNKKLGIEIETLKKDPQSVAKEEIKELVGKLSKLVVLPADEEPVVATVTDKEKLKDQPVFARAENGDKILIYSKAQKAYIYRPSTNLLVDVVPVNIGNQQITISGVDEKNPLKIALVNGSKNTGISNELEKRIMEKNIPGVLVVSKATAKSDSYEKTLVLDITGKMSRQAAEVALLVGGQVATQSAEAFPKADLMIIVGADFK</sequence>
<dbReference type="AlphaFoldDB" id="A0A0G1HX80"/>
<protein>
    <recommendedName>
        <fullName evidence="3">LytR/CpsA/Psr regulator C-terminal domain-containing protein</fullName>
    </recommendedName>
</protein>
<evidence type="ECO:0000313" key="2">
    <source>
        <dbReference type="Proteomes" id="UP000034006"/>
    </source>
</evidence>
<accession>A0A0G1HX80</accession>
<name>A0A0G1HX80_9BACT</name>